<evidence type="ECO:0000313" key="3">
    <source>
        <dbReference type="Proteomes" id="UP000619260"/>
    </source>
</evidence>
<name>A0A8J3YMB2_9ACTN</name>
<feature type="signal peptide" evidence="1">
    <location>
        <begin position="1"/>
        <end position="18"/>
    </location>
</feature>
<dbReference type="EMBL" id="BOPF01000010">
    <property type="protein sequence ID" value="GIJ46476.1"/>
    <property type="molecule type" value="Genomic_DNA"/>
</dbReference>
<reference evidence="2" key="1">
    <citation type="submission" date="2021-01" db="EMBL/GenBank/DDBJ databases">
        <title>Whole genome shotgun sequence of Virgisporangium aliadipatigenens NBRC 105644.</title>
        <authorList>
            <person name="Komaki H."/>
            <person name="Tamura T."/>
        </authorList>
    </citation>
    <scope>NUCLEOTIDE SEQUENCE</scope>
    <source>
        <strain evidence="2">NBRC 105644</strain>
    </source>
</reference>
<proteinExistence type="predicted"/>
<dbReference type="AlphaFoldDB" id="A0A8J3YMB2"/>
<dbReference type="Proteomes" id="UP000619260">
    <property type="component" value="Unassembled WGS sequence"/>
</dbReference>
<evidence type="ECO:0000256" key="1">
    <source>
        <dbReference type="SAM" id="SignalP"/>
    </source>
</evidence>
<comment type="caution">
    <text evidence="2">The sequence shown here is derived from an EMBL/GenBank/DDBJ whole genome shotgun (WGS) entry which is preliminary data.</text>
</comment>
<keyword evidence="3" id="KW-1185">Reference proteome</keyword>
<keyword evidence="1" id="KW-0732">Signal</keyword>
<organism evidence="2 3">
    <name type="scientific">Virgisporangium aliadipatigenens</name>
    <dbReference type="NCBI Taxonomy" id="741659"/>
    <lineage>
        <taxon>Bacteria</taxon>
        <taxon>Bacillati</taxon>
        <taxon>Actinomycetota</taxon>
        <taxon>Actinomycetes</taxon>
        <taxon>Micromonosporales</taxon>
        <taxon>Micromonosporaceae</taxon>
        <taxon>Virgisporangium</taxon>
    </lineage>
</organism>
<accession>A0A8J3YMB2</accession>
<sequence length="86" mass="8267">MFAALTFALSGGYLQAPAVVTTPPPASAVVAQADAPVAAAETVAPSPAEEPARPVVVAVAAPLWTDAVVPAGVTPVAVGSRAPPAV</sequence>
<gene>
    <name evidence="2" type="ORF">Val02_33620</name>
</gene>
<evidence type="ECO:0000313" key="2">
    <source>
        <dbReference type="EMBL" id="GIJ46476.1"/>
    </source>
</evidence>
<protein>
    <submittedName>
        <fullName evidence="2">Uncharacterized protein</fullName>
    </submittedName>
</protein>
<feature type="chain" id="PRO_5039651150" evidence="1">
    <location>
        <begin position="19"/>
        <end position="86"/>
    </location>
</feature>